<dbReference type="OrthoDB" id="4537997at2"/>
<name>A0A238UAM1_9FLAO</name>
<dbReference type="GO" id="GO:0003950">
    <property type="term" value="F:NAD+ poly-ADP-ribosyltransferase activity"/>
    <property type="evidence" value="ECO:0007669"/>
    <property type="project" value="InterPro"/>
</dbReference>
<keyword evidence="3 5" id="KW-0520">NAD</keyword>
<organism evidence="6 7">
    <name type="scientific">Tenacibaculum jejuense</name>
    <dbReference type="NCBI Taxonomy" id="584609"/>
    <lineage>
        <taxon>Bacteria</taxon>
        <taxon>Pseudomonadati</taxon>
        <taxon>Bacteroidota</taxon>
        <taxon>Flavobacteriia</taxon>
        <taxon>Flavobacteriales</taxon>
        <taxon>Flavobacteriaceae</taxon>
        <taxon>Tenacibaculum</taxon>
    </lineage>
</organism>
<dbReference type="GO" id="GO:0006388">
    <property type="term" value="P:tRNA splicing, via endonucleolytic cleavage and ligation"/>
    <property type="evidence" value="ECO:0007669"/>
    <property type="project" value="UniProtKB-UniRule"/>
</dbReference>
<dbReference type="NCBIfam" id="NF002014">
    <property type="entry name" value="PRK00819.1-4"/>
    <property type="match status" value="1"/>
</dbReference>
<dbReference type="GO" id="GO:0000215">
    <property type="term" value="F:tRNA 2'-phosphotransferase activity"/>
    <property type="evidence" value="ECO:0007669"/>
    <property type="project" value="TreeGrafter"/>
</dbReference>
<proteinExistence type="inferred from homology"/>
<dbReference type="HAMAP" id="MF_00299">
    <property type="entry name" value="KptA"/>
    <property type="match status" value="1"/>
</dbReference>
<evidence type="ECO:0000313" key="7">
    <source>
        <dbReference type="Proteomes" id="UP000215214"/>
    </source>
</evidence>
<protein>
    <recommendedName>
        <fullName evidence="5">Probable RNA 2'-phosphotransferase</fullName>
        <ecNumber evidence="5">2.7.1.-</ecNumber>
    </recommendedName>
</protein>
<accession>A0A238UAM1</accession>
<evidence type="ECO:0000256" key="1">
    <source>
        <dbReference type="ARBA" id="ARBA00009836"/>
    </source>
</evidence>
<dbReference type="InterPro" id="IPR002745">
    <property type="entry name" value="Ptrans_KptA/Tpt1"/>
</dbReference>
<keyword evidence="2 5" id="KW-0808">Transferase</keyword>
<dbReference type="Proteomes" id="UP000215214">
    <property type="component" value="Chromosome TJEJU"/>
</dbReference>
<sequence>MNEREIKSISKFLSLLLRHQPDLIGLKLDENGWADVAELIQKSKRKGKHFSIEKLEEVVATNDKKRFSFNEDQTKIRANQGHSLKTIDLKLEAIQPPEYLYHGTVPKFMQSIREKGLQKMSRQHVHLSQDIETATKVGSRRGVPTILTVRSGAMHVAGYKFYQSKNGVWLTDHVPAKFIDK</sequence>
<comment type="function">
    <text evidence="4 5">Removes the 2'-phosphate from RNA via an intermediate in which the phosphate is ADP-ribosylated by NAD followed by a presumed transesterification to release the RNA and generate ADP-ribose 1''-2''-cyclic phosphate (APPR&gt;P). May function as an ADP-ribosylase.</text>
</comment>
<dbReference type="EMBL" id="LT899436">
    <property type="protein sequence ID" value="SNR16142.1"/>
    <property type="molecule type" value="Genomic_DNA"/>
</dbReference>
<dbReference type="Pfam" id="PF01885">
    <property type="entry name" value="PTS_2-RNA"/>
    <property type="match status" value="1"/>
</dbReference>
<evidence type="ECO:0000256" key="4">
    <source>
        <dbReference type="ARBA" id="ARBA00025212"/>
    </source>
</evidence>
<reference evidence="6 7" key="1">
    <citation type="submission" date="2017-07" db="EMBL/GenBank/DDBJ databases">
        <authorList>
            <person name="Sun Z.S."/>
            <person name="Albrecht U."/>
            <person name="Echele G."/>
            <person name="Lee C.C."/>
        </authorList>
    </citation>
    <scope>NUCLEOTIDE SEQUENCE [LARGE SCALE GENOMIC DNA]</scope>
    <source>
        <strain evidence="7">type strain: KCTC 22618</strain>
    </source>
</reference>
<dbReference type="InterPro" id="IPR022928">
    <property type="entry name" value="RNA_2'-PTrans_KptA"/>
</dbReference>
<evidence type="ECO:0000256" key="5">
    <source>
        <dbReference type="HAMAP-Rule" id="MF_00299"/>
    </source>
</evidence>
<dbReference type="AlphaFoldDB" id="A0A238UAM1"/>
<dbReference type="KEGG" id="tje:TJEJU_2457"/>
<dbReference type="PANTHER" id="PTHR12684">
    <property type="entry name" value="PUTATIVE PHOSPHOTRANSFERASE"/>
    <property type="match status" value="1"/>
</dbReference>
<comment type="similarity">
    <text evidence="1 5">Belongs to the KptA/TPT1 family.</text>
</comment>
<dbReference type="InterPro" id="IPR042080">
    <property type="entry name" value="RNA_2'-PTrans_N"/>
</dbReference>
<evidence type="ECO:0000313" key="6">
    <source>
        <dbReference type="EMBL" id="SNR16142.1"/>
    </source>
</evidence>
<dbReference type="SUPFAM" id="SSF56399">
    <property type="entry name" value="ADP-ribosylation"/>
    <property type="match status" value="1"/>
</dbReference>
<gene>
    <name evidence="5 6" type="primary">kptA</name>
    <name evidence="6" type="ORF">TJEJU_2457</name>
</gene>
<dbReference type="InterPro" id="IPR042081">
    <property type="entry name" value="RNA_2'-PTrans_C"/>
</dbReference>
<keyword evidence="7" id="KW-1185">Reference proteome</keyword>
<dbReference type="RefSeq" id="WP_095072474.1">
    <property type="nucleotide sequence ID" value="NZ_LT899436.1"/>
</dbReference>
<evidence type="ECO:0000256" key="3">
    <source>
        <dbReference type="ARBA" id="ARBA00023027"/>
    </source>
</evidence>
<dbReference type="Gene3D" id="1.10.10.970">
    <property type="entry name" value="RNA 2'-phosphotransferase, Tpt1/KptA family, N-terminal domain"/>
    <property type="match status" value="1"/>
</dbReference>
<dbReference type="PANTHER" id="PTHR12684:SF2">
    <property type="entry name" value="TRNA 2'-PHOSPHOTRANSFERASE 1"/>
    <property type="match status" value="1"/>
</dbReference>
<dbReference type="Gene3D" id="3.20.170.30">
    <property type="match status" value="1"/>
</dbReference>
<dbReference type="EC" id="2.7.1.-" evidence="5"/>
<evidence type="ECO:0000256" key="2">
    <source>
        <dbReference type="ARBA" id="ARBA00022679"/>
    </source>
</evidence>